<accession>A0A1X7KS70</accession>
<dbReference type="Proteomes" id="UP000193834">
    <property type="component" value="Unassembled WGS sequence"/>
</dbReference>
<reference evidence="1 2" key="1">
    <citation type="submission" date="2017-04" db="EMBL/GenBank/DDBJ databases">
        <authorList>
            <person name="Afonso C.L."/>
            <person name="Miller P.J."/>
            <person name="Scott M.A."/>
            <person name="Spackman E."/>
            <person name="Goraichik I."/>
            <person name="Dimitrov K.M."/>
            <person name="Suarez D.L."/>
            <person name="Swayne D.E."/>
        </authorList>
    </citation>
    <scope>NUCLEOTIDE SEQUENCE [LARGE SCALE GENOMIC DNA]</scope>
    <source>
        <strain evidence="1 2">11</strain>
    </source>
</reference>
<evidence type="ECO:0000313" key="1">
    <source>
        <dbReference type="EMBL" id="SMG44375.1"/>
    </source>
</evidence>
<gene>
    <name evidence="1" type="ORF">SAMN06295960_2644</name>
</gene>
<organism evidence="1 2">
    <name type="scientific">Paenibacillus aquistagni</name>
    <dbReference type="NCBI Taxonomy" id="1852522"/>
    <lineage>
        <taxon>Bacteria</taxon>
        <taxon>Bacillati</taxon>
        <taxon>Bacillota</taxon>
        <taxon>Bacilli</taxon>
        <taxon>Bacillales</taxon>
        <taxon>Paenibacillaceae</taxon>
        <taxon>Paenibacillus</taxon>
    </lineage>
</organism>
<protein>
    <submittedName>
        <fullName evidence="1">Uncharacterized protein</fullName>
    </submittedName>
</protein>
<proteinExistence type="predicted"/>
<name>A0A1X7KS70_9BACL</name>
<sequence length="37" mass="4285">MNLKQHEEQVSWDTENDVTLLNSNSTAISVIKEERPQ</sequence>
<keyword evidence="2" id="KW-1185">Reference proteome</keyword>
<dbReference type="STRING" id="1852522.SAMN06295960_2644"/>
<dbReference type="AlphaFoldDB" id="A0A1X7KS70"/>
<evidence type="ECO:0000313" key="2">
    <source>
        <dbReference type="Proteomes" id="UP000193834"/>
    </source>
</evidence>
<dbReference type="EMBL" id="FXAZ01000003">
    <property type="protein sequence ID" value="SMG44375.1"/>
    <property type="molecule type" value="Genomic_DNA"/>
</dbReference>